<organism evidence="1 2">
    <name type="scientific">Caerostris extrusa</name>
    <name type="common">Bark spider</name>
    <name type="synonym">Caerostris bankana</name>
    <dbReference type="NCBI Taxonomy" id="172846"/>
    <lineage>
        <taxon>Eukaryota</taxon>
        <taxon>Metazoa</taxon>
        <taxon>Ecdysozoa</taxon>
        <taxon>Arthropoda</taxon>
        <taxon>Chelicerata</taxon>
        <taxon>Arachnida</taxon>
        <taxon>Araneae</taxon>
        <taxon>Araneomorphae</taxon>
        <taxon>Entelegynae</taxon>
        <taxon>Araneoidea</taxon>
        <taxon>Araneidae</taxon>
        <taxon>Caerostris</taxon>
    </lineage>
</organism>
<name>A0AAV4TFQ4_CAEEX</name>
<comment type="caution">
    <text evidence="1">The sequence shown here is derived from an EMBL/GenBank/DDBJ whole genome shotgun (WGS) entry which is preliminary data.</text>
</comment>
<evidence type="ECO:0000313" key="2">
    <source>
        <dbReference type="Proteomes" id="UP001054945"/>
    </source>
</evidence>
<evidence type="ECO:0000313" key="1">
    <source>
        <dbReference type="EMBL" id="GIY44256.1"/>
    </source>
</evidence>
<dbReference type="EMBL" id="BPLR01011116">
    <property type="protein sequence ID" value="GIY44256.1"/>
    <property type="molecule type" value="Genomic_DNA"/>
</dbReference>
<dbReference type="Proteomes" id="UP001054945">
    <property type="component" value="Unassembled WGS sequence"/>
</dbReference>
<keyword evidence="2" id="KW-1185">Reference proteome</keyword>
<sequence>MYAAALLTNMNGVGLTTCAAVLSLKRTWLRNTSIIVLNVKFLIQYSQVPIQMGEQFNSICWCAKLLLACKTRLSFLLFSNSVSNYYLLIVSLSRSFLCVGVF</sequence>
<protein>
    <submittedName>
        <fullName evidence="1">Uncharacterized protein</fullName>
    </submittedName>
</protein>
<dbReference type="AlphaFoldDB" id="A0AAV4TFQ4"/>
<reference evidence="1 2" key="1">
    <citation type="submission" date="2021-06" db="EMBL/GenBank/DDBJ databases">
        <title>Caerostris extrusa draft genome.</title>
        <authorList>
            <person name="Kono N."/>
            <person name="Arakawa K."/>
        </authorList>
    </citation>
    <scope>NUCLEOTIDE SEQUENCE [LARGE SCALE GENOMIC DNA]</scope>
</reference>
<accession>A0AAV4TFQ4</accession>
<gene>
    <name evidence="1" type="ORF">CEXT_236241</name>
</gene>
<proteinExistence type="predicted"/>